<evidence type="ECO:0000313" key="3">
    <source>
        <dbReference type="EMBL" id="KAJ4442279.1"/>
    </source>
</evidence>
<name>A0ABQ8T8F2_PERAM</name>
<dbReference type="InterPro" id="IPR027330">
    <property type="entry name" value="TPX2_central_dom"/>
</dbReference>
<feature type="domain" description="TPX2 central" evidence="2">
    <location>
        <begin position="103"/>
        <end position="216"/>
    </location>
</feature>
<dbReference type="Proteomes" id="UP001148838">
    <property type="component" value="Unassembled WGS sequence"/>
</dbReference>
<dbReference type="EMBL" id="JAJSOF020000015">
    <property type="protein sequence ID" value="KAJ4442279.1"/>
    <property type="molecule type" value="Genomic_DNA"/>
</dbReference>
<keyword evidence="4" id="KW-1185">Reference proteome</keyword>
<feature type="non-terminal residue" evidence="3">
    <location>
        <position position="1"/>
    </location>
</feature>
<accession>A0ABQ8T8F2</accession>
<evidence type="ECO:0000313" key="4">
    <source>
        <dbReference type="Proteomes" id="UP001148838"/>
    </source>
</evidence>
<gene>
    <name evidence="3" type="ORF">ANN_12146</name>
</gene>
<sequence length="309" mass="34753">QAMKSLLTATKAKKSHVSRGSSSAQSRPKGKLLFSKEDIHKRKASSPIAQYAQPCKFISMAEAVRRFHANTPDRFHTKPKFEANGVPGKFNTSLQNKGSVIIKNTIPQAPHLTSHLRSRPVHYLTREEEEEKEAEEMKAFQIKANPLNSKVLEPPKLGKRIERKPPTVPVPFNLTEVAKKKAVVPPVYTFTANPAPTSILQSTQGVPKKGNTTNTSCLAHLLEEVESYTAVPVVLCVNTILWFVSQVKDGVKSVTEKEVHHFGIPTASNHERKRFTEVHPFSFEERDKQLLKKKEEHIKKVKYRTSIIV</sequence>
<reference evidence="3 4" key="1">
    <citation type="journal article" date="2022" name="Allergy">
        <title>Genome assembly and annotation of Periplaneta americana reveal a comprehensive cockroach allergen profile.</title>
        <authorList>
            <person name="Wang L."/>
            <person name="Xiong Q."/>
            <person name="Saelim N."/>
            <person name="Wang L."/>
            <person name="Nong W."/>
            <person name="Wan A.T."/>
            <person name="Shi M."/>
            <person name="Liu X."/>
            <person name="Cao Q."/>
            <person name="Hui J.H.L."/>
            <person name="Sookrung N."/>
            <person name="Leung T.F."/>
            <person name="Tungtrongchitr A."/>
            <person name="Tsui S.K.W."/>
        </authorList>
    </citation>
    <scope>NUCLEOTIDE SEQUENCE [LARGE SCALE GENOMIC DNA]</scope>
    <source>
        <strain evidence="3">PWHHKU_190912</strain>
    </source>
</reference>
<protein>
    <recommendedName>
        <fullName evidence="2">TPX2 central domain-containing protein</fullName>
    </recommendedName>
</protein>
<evidence type="ECO:0000256" key="1">
    <source>
        <dbReference type="SAM" id="MobiDB-lite"/>
    </source>
</evidence>
<organism evidence="3 4">
    <name type="scientific">Periplaneta americana</name>
    <name type="common">American cockroach</name>
    <name type="synonym">Blatta americana</name>
    <dbReference type="NCBI Taxonomy" id="6978"/>
    <lineage>
        <taxon>Eukaryota</taxon>
        <taxon>Metazoa</taxon>
        <taxon>Ecdysozoa</taxon>
        <taxon>Arthropoda</taxon>
        <taxon>Hexapoda</taxon>
        <taxon>Insecta</taxon>
        <taxon>Pterygota</taxon>
        <taxon>Neoptera</taxon>
        <taxon>Polyneoptera</taxon>
        <taxon>Dictyoptera</taxon>
        <taxon>Blattodea</taxon>
        <taxon>Blattoidea</taxon>
        <taxon>Blattidae</taxon>
        <taxon>Blattinae</taxon>
        <taxon>Periplaneta</taxon>
    </lineage>
</organism>
<evidence type="ECO:0000259" key="2">
    <source>
        <dbReference type="Pfam" id="PF12214"/>
    </source>
</evidence>
<feature type="region of interest" description="Disordered" evidence="1">
    <location>
        <begin position="1"/>
        <end position="46"/>
    </location>
</feature>
<comment type="caution">
    <text evidence="3">The sequence shown here is derived from an EMBL/GenBank/DDBJ whole genome shotgun (WGS) entry which is preliminary data.</text>
</comment>
<proteinExistence type="predicted"/>
<dbReference type="Pfam" id="PF12214">
    <property type="entry name" value="TPX2_importin"/>
    <property type="match status" value="1"/>
</dbReference>